<organism evidence="2 3">
    <name type="scientific">Hamiltosporidium magnivora</name>
    <dbReference type="NCBI Taxonomy" id="148818"/>
    <lineage>
        <taxon>Eukaryota</taxon>
        <taxon>Fungi</taxon>
        <taxon>Fungi incertae sedis</taxon>
        <taxon>Microsporidia</taxon>
        <taxon>Dubosqiidae</taxon>
        <taxon>Hamiltosporidium</taxon>
    </lineage>
</organism>
<dbReference type="STRING" id="148818.A0A4Q9L2Y5"/>
<dbReference type="VEuPathDB" id="MicrosporidiaDB:CWI36_1256p0010"/>
<evidence type="ECO:0000256" key="1">
    <source>
        <dbReference type="ARBA" id="ARBA00005655"/>
    </source>
</evidence>
<dbReference type="InterPro" id="IPR004882">
    <property type="entry name" value="Luc7-rel"/>
</dbReference>
<accession>A0A4Q9L2Y5</accession>
<dbReference type="GO" id="GO:0005685">
    <property type="term" value="C:U1 snRNP"/>
    <property type="evidence" value="ECO:0007669"/>
    <property type="project" value="InterPro"/>
</dbReference>
<reference evidence="2 3" key="1">
    <citation type="submission" date="2017-12" db="EMBL/GenBank/DDBJ databases">
        <authorList>
            <person name="Pombert J.-F."/>
            <person name="Haag K.L."/>
            <person name="Ebert D."/>
        </authorList>
    </citation>
    <scope>NUCLEOTIDE SEQUENCE [LARGE SCALE GENOMIC DNA]</scope>
    <source>
        <strain evidence="2">BE-OM-2</strain>
    </source>
</reference>
<dbReference type="Pfam" id="PF03194">
    <property type="entry name" value="LUC7"/>
    <property type="match status" value="1"/>
</dbReference>
<name>A0A4Q9L2Y5_9MICR</name>
<keyword evidence="3" id="KW-1185">Reference proteome</keyword>
<evidence type="ECO:0000313" key="2">
    <source>
        <dbReference type="EMBL" id="TBU01807.1"/>
    </source>
</evidence>
<dbReference type="PANTHER" id="PTHR12375">
    <property type="entry name" value="RNA-BINDING PROTEIN LUC7-RELATED"/>
    <property type="match status" value="1"/>
</dbReference>
<evidence type="ECO:0000313" key="3">
    <source>
        <dbReference type="Proteomes" id="UP000291404"/>
    </source>
</evidence>
<dbReference type="GO" id="GO:0003729">
    <property type="term" value="F:mRNA binding"/>
    <property type="evidence" value="ECO:0007669"/>
    <property type="project" value="InterPro"/>
</dbReference>
<dbReference type="VEuPathDB" id="MicrosporidiaDB:CWI39_0761p0020"/>
<proteinExistence type="inferred from homology"/>
<dbReference type="GO" id="GO:0006376">
    <property type="term" value="P:mRNA splice site recognition"/>
    <property type="evidence" value="ECO:0007669"/>
    <property type="project" value="InterPro"/>
</dbReference>
<comment type="similarity">
    <text evidence="1">Belongs to the Luc7 family.</text>
</comment>
<dbReference type="Proteomes" id="UP000291404">
    <property type="component" value="Unassembled WGS sequence"/>
</dbReference>
<protein>
    <submittedName>
        <fullName evidence="2">Luc7-like protein</fullName>
    </submittedName>
</protein>
<sequence>MADRARLLLDELMGKDRDSIHKITEEYSFNNTNICKYNLVSFCPFNVLKNTKACSNTCKYTNHEEYYVSLYNKNGEKYRKQYEMEMLNLLKEFIFNMEIRKSKNQDILDEKNINNYKSYESSNKSNNQTINVENVDELKERISIAEKKMSEVLVNVKNLFMVNKVSEAYECLLFLDKIKFDSEKLYEKLDSNEQRKNLSVCEICGALINMKGIQSRLNNHFNGRMHKGFVKIRNVLADLLIKYESN</sequence>
<dbReference type="EMBL" id="PITI01001256">
    <property type="protein sequence ID" value="TBU01807.1"/>
    <property type="molecule type" value="Genomic_DNA"/>
</dbReference>
<dbReference type="AlphaFoldDB" id="A0A4Q9L2Y5"/>
<comment type="caution">
    <text evidence="2">The sequence shown here is derived from an EMBL/GenBank/DDBJ whole genome shotgun (WGS) entry which is preliminary data.</text>
</comment>
<gene>
    <name evidence="2" type="ORF">CWI36_1256p0010</name>
</gene>